<accession>A0AAW7Z7C9</accession>
<feature type="signal peptide" evidence="1">
    <location>
        <begin position="1"/>
        <end position="26"/>
    </location>
</feature>
<dbReference type="SUPFAM" id="SSF53474">
    <property type="entry name" value="alpha/beta-Hydrolases"/>
    <property type="match status" value="1"/>
</dbReference>
<evidence type="ECO:0000256" key="1">
    <source>
        <dbReference type="SAM" id="SignalP"/>
    </source>
</evidence>
<dbReference type="AlphaFoldDB" id="A0AAW7Z7C9"/>
<comment type="caution">
    <text evidence="2">The sequence shown here is derived from an EMBL/GenBank/DDBJ whole genome shotgun (WGS) entry which is preliminary data.</text>
</comment>
<dbReference type="Proteomes" id="UP001170717">
    <property type="component" value="Unassembled WGS sequence"/>
</dbReference>
<sequence>MKTTYKILASICALYSSLALSNSANAANGLPELNLDVEQVTVSGLSSGGYMATQFHIAHSDWVKGAGIIAAGPYYCAQNDITTALNQCVNKVDTPINLDVLSSVAVDYASEGTIAPLTGLKDAKVWLFHGTNDKRVTAQASNLLYRQYQNWTDTQNIVYVNDQSAAHHFPTLDEGSNCSVSESPFIGNCNYDAAGNMLNHLLPNLTAPDDTISGKVYTISQQKLSGTDGETLADKGFVFVPENCAEGEPCSLHISFHGCNQYAEAVGDSYVTKTGINRWADNNNIVVLYPQTKKSLFMPLNPQGCWDWWGYSSDDYANRKGSQISAVTNMIKGINTGAANKTTMNTGTANND</sequence>
<evidence type="ECO:0000313" key="2">
    <source>
        <dbReference type="EMBL" id="MDO6579268.1"/>
    </source>
</evidence>
<dbReference type="EMBL" id="JAUOQI010000017">
    <property type="protein sequence ID" value="MDO6579268.1"/>
    <property type="molecule type" value="Genomic_DNA"/>
</dbReference>
<dbReference type="Gene3D" id="3.40.50.1820">
    <property type="entry name" value="alpha/beta hydrolase"/>
    <property type="match status" value="2"/>
</dbReference>
<proteinExistence type="predicted"/>
<organism evidence="2 3">
    <name type="scientific">Alteromonas stellipolaris</name>
    <dbReference type="NCBI Taxonomy" id="233316"/>
    <lineage>
        <taxon>Bacteria</taxon>
        <taxon>Pseudomonadati</taxon>
        <taxon>Pseudomonadota</taxon>
        <taxon>Gammaproteobacteria</taxon>
        <taxon>Alteromonadales</taxon>
        <taxon>Alteromonadaceae</taxon>
        <taxon>Alteromonas/Salinimonas group</taxon>
        <taxon>Alteromonas</taxon>
    </lineage>
</organism>
<reference evidence="2" key="1">
    <citation type="submission" date="2023-07" db="EMBL/GenBank/DDBJ databases">
        <title>Genome content predicts the carbon catabolic preferences of heterotrophic bacteria.</title>
        <authorList>
            <person name="Gralka M."/>
        </authorList>
    </citation>
    <scope>NUCLEOTIDE SEQUENCE</scope>
    <source>
        <strain evidence="2">F2M12</strain>
    </source>
</reference>
<feature type="chain" id="PRO_5043566624" evidence="1">
    <location>
        <begin position="27"/>
        <end position="352"/>
    </location>
</feature>
<dbReference type="PANTHER" id="PTHR42972">
    <property type="entry name" value="TOL-PAL SYSTEM PROTEIN TOLB"/>
    <property type="match status" value="1"/>
</dbReference>
<dbReference type="RefSeq" id="WP_303538932.1">
    <property type="nucleotide sequence ID" value="NZ_JAUOQI010000017.1"/>
</dbReference>
<dbReference type="InterPro" id="IPR029058">
    <property type="entry name" value="AB_hydrolase_fold"/>
</dbReference>
<protein>
    <submittedName>
        <fullName evidence="2">PHB depolymerase family esterase</fullName>
    </submittedName>
</protein>
<keyword evidence="1" id="KW-0732">Signal</keyword>
<evidence type="ECO:0000313" key="3">
    <source>
        <dbReference type="Proteomes" id="UP001170717"/>
    </source>
</evidence>
<dbReference type="PANTHER" id="PTHR42972:SF8">
    <property type="entry name" value="POLYHYDROXYBUTYRATE DEPOLYMERASE"/>
    <property type="match status" value="1"/>
</dbReference>
<gene>
    <name evidence="2" type="ORF">Q4527_17830</name>
</gene>
<name>A0AAW7Z7C9_9ALTE</name>